<dbReference type="Proteomes" id="UP001501072">
    <property type="component" value="Unassembled WGS sequence"/>
</dbReference>
<dbReference type="EMBL" id="BAAAHU010000068">
    <property type="protein sequence ID" value="GAA1015726.1"/>
    <property type="molecule type" value="Genomic_DNA"/>
</dbReference>
<evidence type="ECO:0008006" key="4">
    <source>
        <dbReference type="Google" id="ProtNLM"/>
    </source>
</evidence>
<name>A0ABP4DSA5_9ACTN</name>
<reference evidence="3" key="1">
    <citation type="journal article" date="2019" name="Int. J. Syst. Evol. Microbiol.">
        <title>The Global Catalogue of Microorganisms (GCM) 10K type strain sequencing project: providing services to taxonomists for standard genome sequencing and annotation.</title>
        <authorList>
            <consortium name="The Broad Institute Genomics Platform"/>
            <consortium name="The Broad Institute Genome Sequencing Center for Infectious Disease"/>
            <person name="Wu L."/>
            <person name="Ma J."/>
        </authorList>
    </citation>
    <scope>NUCLEOTIDE SEQUENCE [LARGE SCALE GENOMIC DNA]</scope>
    <source>
        <strain evidence="3">JCM 11269</strain>
    </source>
</reference>
<evidence type="ECO:0000256" key="1">
    <source>
        <dbReference type="SAM" id="MobiDB-lite"/>
    </source>
</evidence>
<proteinExistence type="predicted"/>
<sequence length="115" mass="12970">MPDVGTDRRTSQKWRNGRHVYGNRKALPPINAVAAPSALFRHLCEDDRIHLADRLREKATVRAITAKPGRGPSTADRETRRNRHPVGGRYRPVREPRPLAVRASGRPARHFPEAA</sequence>
<comment type="caution">
    <text evidence="2">The sequence shown here is derived from an EMBL/GenBank/DDBJ whole genome shotgun (WGS) entry which is preliminary data.</text>
</comment>
<keyword evidence="3" id="KW-1185">Reference proteome</keyword>
<accession>A0ABP4DSA5</accession>
<protein>
    <recommendedName>
        <fullName evidence="4">Transposase</fullName>
    </recommendedName>
</protein>
<evidence type="ECO:0000313" key="2">
    <source>
        <dbReference type="EMBL" id="GAA1015726.1"/>
    </source>
</evidence>
<evidence type="ECO:0000313" key="3">
    <source>
        <dbReference type="Proteomes" id="UP001501072"/>
    </source>
</evidence>
<organism evidence="2 3">
    <name type="scientific">Streptomyces thermogriseus</name>
    <dbReference type="NCBI Taxonomy" id="75292"/>
    <lineage>
        <taxon>Bacteria</taxon>
        <taxon>Bacillati</taxon>
        <taxon>Actinomycetota</taxon>
        <taxon>Actinomycetes</taxon>
        <taxon>Kitasatosporales</taxon>
        <taxon>Streptomycetaceae</taxon>
        <taxon>Streptomyces</taxon>
    </lineage>
</organism>
<dbReference type="RefSeq" id="WP_067398993.1">
    <property type="nucleotide sequence ID" value="NZ_JBHTEN010000003.1"/>
</dbReference>
<feature type="region of interest" description="Disordered" evidence="1">
    <location>
        <begin position="66"/>
        <end position="115"/>
    </location>
</feature>
<gene>
    <name evidence="2" type="ORF">GCM10009564_49050</name>
</gene>